<keyword evidence="1" id="KW-1133">Transmembrane helix</keyword>
<dbReference type="AlphaFoldDB" id="A0A0B6ZAV7"/>
<feature type="transmembrane region" description="Helical" evidence="1">
    <location>
        <begin position="6"/>
        <end position="24"/>
    </location>
</feature>
<gene>
    <name evidence="2" type="primary">ORF53780</name>
</gene>
<keyword evidence="1" id="KW-0812">Transmembrane</keyword>
<feature type="non-terminal residue" evidence="2">
    <location>
        <position position="1"/>
    </location>
</feature>
<reference evidence="2" key="1">
    <citation type="submission" date="2014-12" db="EMBL/GenBank/DDBJ databases">
        <title>Insight into the proteome of Arion vulgaris.</title>
        <authorList>
            <person name="Aradska J."/>
            <person name="Bulat T."/>
            <person name="Smidak R."/>
            <person name="Sarate P."/>
            <person name="Gangsoo J."/>
            <person name="Sialana F."/>
            <person name="Bilban M."/>
            <person name="Lubec G."/>
        </authorList>
    </citation>
    <scope>NUCLEOTIDE SEQUENCE</scope>
    <source>
        <tissue evidence="2">Skin</tissue>
    </source>
</reference>
<feature type="transmembrane region" description="Helical" evidence="1">
    <location>
        <begin position="31"/>
        <end position="51"/>
    </location>
</feature>
<keyword evidence="1" id="KW-0472">Membrane</keyword>
<name>A0A0B6ZAV7_9EUPU</name>
<accession>A0A0B6ZAV7</accession>
<protein>
    <submittedName>
        <fullName evidence="2">Uncharacterized protein</fullName>
    </submittedName>
</protein>
<sequence length="121" mass="14066">CNVIQIAYVFILFVVLYCSFFKYSQNKMLKLLLGLCILIVIATFASGNPIIDGDDNEEDSHYIISGRKHGNYIDNITEMCERTKAKRRTYEELTACIMLDSVKNMPGYRKIDRFLLPQNWK</sequence>
<evidence type="ECO:0000313" key="2">
    <source>
        <dbReference type="EMBL" id="CEK65066.1"/>
    </source>
</evidence>
<evidence type="ECO:0000256" key="1">
    <source>
        <dbReference type="SAM" id="Phobius"/>
    </source>
</evidence>
<dbReference type="EMBL" id="HACG01018201">
    <property type="protein sequence ID" value="CEK65066.1"/>
    <property type="molecule type" value="Transcribed_RNA"/>
</dbReference>
<proteinExistence type="predicted"/>
<organism evidence="2">
    <name type="scientific">Arion vulgaris</name>
    <dbReference type="NCBI Taxonomy" id="1028688"/>
    <lineage>
        <taxon>Eukaryota</taxon>
        <taxon>Metazoa</taxon>
        <taxon>Spiralia</taxon>
        <taxon>Lophotrochozoa</taxon>
        <taxon>Mollusca</taxon>
        <taxon>Gastropoda</taxon>
        <taxon>Heterobranchia</taxon>
        <taxon>Euthyneura</taxon>
        <taxon>Panpulmonata</taxon>
        <taxon>Eupulmonata</taxon>
        <taxon>Stylommatophora</taxon>
        <taxon>Helicina</taxon>
        <taxon>Arionoidea</taxon>
        <taxon>Arionidae</taxon>
        <taxon>Arion</taxon>
    </lineage>
</organism>